<dbReference type="InterPro" id="IPR036837">
    <property type="entry name" value="Cation_efflux_CTD_sf"/>
</dbReference>
<feature type="domain" description="Cation efflux protein cytoplasmic" evidence="11">
    <location>
        <begin position="205"/>
        <end position="280"/>
    </location>
</feature>
<keyword evidence="7" id="KW-0406">Ion transport</keyword>
<dbReference type="GO" id="GO:0005886">
    <property type="term" value="C:plasma membrane"/>
    <property type="evidence" value="ECO:0007669"/>
    <property type="project" value="TreeGrafter"/>
</dbReference>
<keyword evidence="8 9" id="KW-0472">Membrane</keyword>
<dbReference type="Pfam" id="PF01545">
    <property type="entry name" value="Cation_efflux"/>
    <property type="match status" value="1"/>
</dbReference>
<feature type="domain" description="Cation efflux protein transmembrane" evidence="10">
    <location>
        <begin position="13"/>
        <end position="196"/>
    </location>
</feature>
<comment type="caution">
    <text evidence="12">The sequence shown here is derived from an EMBL/GenBank/DDBJ whole genome shotgun (WGS) entry which is preliminary data.</text>
</comment>
<evidence type="ECO:0000256" key="5">
    <source>
        <dbReference type="ARBA" id="ARBA00022906"/>
    </source>
</evidence>
<dbReference type="GO" id="GO:0005385">
    <property type="term" value="F:zinc ion transmembrane transporter activity"/>
    <property type="evidence" value="ECO:0007669"/>
    <property type="project" value="TreeGrafter"/>
</dbReference>
<keyword evidence="13" id="KW-1185">Reference proteome</keyword>
<evidence type="ECO:0000256" key="1">
    <source>
        <dbReference type="ARBA" id="ARBA00004141"/>
    </source>
</evidence>
<dbReference type="AlphaFoldDB" id="A0A9X2F8V7"/>
<keyword evidence="5" id="KW-0862">Zinc</keyword>
<dbReference type="PANTHER" id="PTHR11562">
    <property type="entry name" value="CATION EFFLUX PROTEIN/ ZINC TRANSPORTER"/>
    <property type="match status" value="1"/>
</dbReference>
<dbReference type="SUPFAM" id="SSF160240">
    <property type="entry name" value="Cation efflux protein cytoplasmic domain-like"/>
    <property type="match status" value="1"/>
</dbReference>
<dbReference type="EMBL" id="JAMXLR010000026">
    <property type="protein sequence ID" value="MCO6043747.1"/>
    <property type="molecule type" value="Genomic_DNA"/>
</dbReference>
<evidence type="ECO:0000256" key="9">
    <source>
        <dbReference type="SAM" id="Phobius"/>
    </source>
</evidence>
<evidence type="ECO:0000256" key="4">
    <source>
        <dbReference type="ARBA" id="ARBA00022692"/>
    </source>
</evidence>
<dbReference type="Gene3D" id="1.20.1510.10">
    <property type="entry name" value="Cation efflux protein transmembrane domain"/>
    <property type="match status" value="1"/>
</dbReference>
<evidence type="ECO:0000256" key="3">
    <source>
        <dbReference type="ARBA" id="ARBA00022448"/>
    </source>
</evidence>
<comment type="similarity">
    <text evidence="2">Belongs to the cation diffusion facilitator (CDF) transporter (TC 2.A.4) family. SLC30A subfamily.</text>
</comment>
<keyword evidence="5" id="KW-0864">Zinc transport</keyword>
<evidence type="ECO:0000313" key="12">
    <source>
        <dbReference type="EMBL" id="MCO6043747.1"/>
    </source>
</evidence>
<evidence type="ECO:0000259" key="10">
    <source>
        <dbReference type="Pfam" id="PF01545"/>
    </source>
</evidence>
<evidence type="ECO:0000256" key="8">
    <source>
        <dbReference type="ARBA" id="ARBA00023136"/>
    </source>
</evidence>
<dbReference type="InterPro" id="IPR058533">
    <property type="entry name" value="Cation_efflux_TM"/>
</dbReference>
<feature type="transmembrane region" description="Helical" evidence="9">
    <location>
        <begin position="79"/>
        <end position="102"/>
    </location>
</feature>
<keyword evidence="6 9" id="KW-1133">Transmembrane helix</keyword>
<keyword evidence="3" id="KW-0813">Transport</keyword>
<feature type="transmembrane region" description="Helical" evidence="9">
    <location>
        <begin position="114"/>
        <end position="134"/>
    </location>
</feature>
<feature type="transmembrane region" description="Helical" evidence="9">
    <location>
        <begin position="172"/>
        <end position="190"/>
    </location>
</feature>
<accession>A0A9X2F8V7</accession>
<dbReference type="InterPro" id="IPR027470">
    <property type="entry name" value="Cation_efflux_CTD"/>
</dbReference>
<evidence type="ECO:0000256" key="2">
    <source>
        <dbReference type="ARBA" id="ARBA00008873"/>
    </source>
</evidence>
<gene>
    <name evidence="12" type="ORF">NG895_07490</name>
</gene>
<dbReference type="InterPro" id="IPR027469">
    <property type="entry name" value="Cation_efflux_TMD_sf"/>
</dbReference>
<dbReference type="NCBIfam" id="TIGR01297">
    <property type="entry name" value="CDF"/>
    <property type="match status" value="1"/>
</dbReference>
<sequence>MAHTHHHAARNLAIAFLVNLAFVLIEIAGGLWTNSVAILTDALHDGGDCLSLGMAWYLQRLSSRQANARFTYGYRRFSSLGALTTGVVLLIGLVVVVWSAASRLQDPQPVNAEGVLGLAILGVAMNGGAAWLLSGGTSLNEKVASWHLLEDTLGWIAVLVGSGIMLVTDSYLIDPLLAIGISCFVLWNVVRNLYQVGLVFLQGAPPEFDPAALDEQLLQIPGVIDTHHTHTWTLDGERHVFSTHLVMQAGTARDEIVAAKREVHQMLKSQAFDHVTIEVELEGESCWAEQPDEHAADDHDHD</sequence>
<evidence type="ECO:0000259" key="11">
    <source>
        <dbReference type="Pfam" id="PF16916"/>
    </source>
</evidence>
<dbReference type="InterPro" id="IPR050681">
    <property type="entry name" value="CDF/SLC30A"/>
</dbReference>
<dbReference type="RefSeq" id="WP_252851852.1">
    <property type="nucleotide sequence ID" value="NZ_JAMXLR010000026.1"/>
</dbReference>
<name>A0A9X2F8V7_9BACT</name>
<dbReference type="Proteomes" id="UP001155241">
    <property type="component" value="Unassembled WGS sequence"/>
</dbReference>
<reference evidence="12" key="1">
    <citation type="submission" date="2022-06" db="EMBL/GenBank/DDBJ databases">
        <title>Aeoliella straminimaris, a novel planctomycete from sediments.</title>
        <authorList>
            <person name="Vitorino I.R."/>
            <person name="Lage O.M."/>
        </authorList>
    </citation>
    <scope>NUCLEOTIDE SEQUENCE</scope>
    <source>
        <strain evidence="12">ICT_H6.2</strain>
    </source>
</reference>
<protein>
    <submittedName>
        <fullName evidence="12">Cation diffusion facilitator family transporter</fullName>
    </submittedName>
</protein>
<keyword evidence="4 9" id="KW-0812">Transmembrane</keyword>
<organism evidence="12 13">
    <name type="scientific">Aeoliella straminimaris</name>
    <dbReference type="NCBI Taxonomy" id="2954799"/>
    <lineage>
        <taxon>Bacteria</taxon>
        <taxon>Pseudomonadati</taxon>
        <taxon>Planctomycetota</taxon>
        <taxon>Planctomycetia</taxon>
        <taxon>Pirellulales</taxon>
        <taxon>Lacipirellulaceae</taxon>
        <taxon>Aeoliella</taxon>
    </lineage>
</organism>
<evidence type="ECO:0000256" key="6">
    <source>
        <dbReference type="ARBA" id="ARBA00022989"/>
    </source>
</evidence>
<dbReference type="InterPro" id="IPR002524">
    <property type="entry name" value="Cation_efflux"/>
</dbReference>
<dbReference type="PANTHER" id="PTHR11562:SF17">
    <property type="entry name" value="RE54080P-RELATED"/>
    <property type="match status" value="1"/>
</dbReference>
<dbReference type="Pfam" id="PF16916">
    <property type="entry name" value="ZT_dimer"/>
    <property type="match status" value="1"/>
</dbReference>
<proteinExistence type="inferred from homology"/>
<feature type="transmembrane region" description="Helical" evidence="9">
    <location>
        <begin position="12"/>
        <end position="32"/>
    </location>
</feature>
<comment type="subcellular location">
    <subcellularLocation>
        <location evidence="1">Membrane</location>
        <topology evidence="1">Multi-pass membrane protein</topology>
    </subcellularLocation>
</comment>
<evidence type="ECO:0000313" key="13">
    <source>
        <dbReference type="Proteomes" id="UP001155241"/>
    </source>
</evidence>
<dbReference type="SUPFAM" id="SSF161111">
    <property type="entry name" value="Cation efflux protein transmembrane domain-like"/>
    <property type="match status" value="1"/>
</dbReference>
<evidence type="ECO:0000256" key="7">
    <source>
        <dbReference type="ARBA" id="ARBA00023065"/>
    </source>
</evidence>